<reference evidence="3 4" key="1">
    <citation type="submission" date="2024-04" db="EMBL/GenBank/DDBJ databases">
        <authorList>
            <consortium name="Genoscope - CEA"/>
            <person name="William W."/>
        </authorList>
    </citation>
    <scope>NUCLEOTIDE SEQUENCE [LARGE SCALE GENOMIC DNA]</scope>
</reference>
<feature type="region of interest" description="Disordered" evidence="1">
    <location>
        <begin position="862"/>
        <end position="898"/>
    </location>
</feature>
<feature type="region of interest" description="Disordered" evidence="1">
    <location>
        <begin position="417"/>
        <end position="438"/>
    </location>
</feature>
<dbReference type="PANTHER" id="PTHR14633:SF3">
    <property type="entry name" value="LITTLE ELONGATION COMPLEX SUBUNIT 2"/>
    <property type="match status" value="1"/>
</dbReference>
<evidence type="ECO:0000259" key="2">
    <source>
        <dbReference type="Pfam" id="PF10505"/>
    </source>
</evidence>
<dbReference type="GO" id="GO:0008023">
    <property type="term" value="C:transcription elongation factor complex"/>
    <property type="evidence" value="ECO:0007669"/>
    <property type="project" value="InterPro"/>
</dbReference>
<dbReference type="GO" id="GO:0042795">
    <property type="term" value="P:snRNA transcription by RNA polymerase II"/>
    <property type="evidence" value="ECO:0007669"/>
    <property type="project" value="TreeGrafter"/>
</dbReference>
<proteinExistence type="predicted"/>
<dbReference type="Pfam" id="PF10505">
    <property type="entry name" value="NARG2_C"/>
    <property type="match status" value="1"/>
</dbReference>
<dbReference type="PANTHER" id="PTHR14633">
    <property type="entry name" value="LITTLE ELONGATION COMPLEX SUBUNIT 2"/>
    <property type="match status" value="1"/>
</dbReference>
<gene>
    <name evidence="3" type="ORF">GSLYS_00012565001</name>
</gene>
<comment type="caution">
    <text evidence="3">The sequence shown here is derived from an EMBL/GenBank/DDBJ whole genome shotgun (WGS) entry which is preliminary data.</text>
</comment>
<feature type="domain" description="Little elongation complex subunit 2 C-terminal" evidence="2">
    <location>
        <begin position="670"/>
        <end position="861"/>
    </location>
</feature>
<evidence type="ECO:0000256" key="1">
    <source>
        <dbReference type="SAM" id="MobiDB-lite"/>
    </source>
</evidence>
<evidence type="ECO:0000313" key="3">
    <source>
        <dbReference type="EMBL" id="CAL1538744.1"/>
    </source>
</evidence>
<sequence>MQLPHVSSNQVVETPKWSEEDIPIFSVKADEQNAPATGISNSGKINVALSDAKMAKTDKATQEHVGKAPAFKQSDLTREEHAQYLKLYKKYLGAYSQGGLPSVLGSQQMKELAVFEQLQKRVLREQAEFQDYLKKNAERNPKFYQFLREPARNYSTSRIGAYRLKKEYANLYSSSLCDKISLSPGSGCTQMTHQQTLLEVGVPPLINLPSIPKGKPLTKIPHNMKKIDALFPKFTKKKPHGFIHHDPVSYDVNAKVLVVKHSIQVVMSSSVVSCLFNNQEPSYNHAWNIPVTVEECRSNGKVSKVVYLDKPLFEDDLRVRDYNAIFHKYALRAFVSRVRRQHKRAVTKQGFEHTQHQRVSDPVDEPFDMFDSSVTNLETFGTSGTSAKKFPCDKTLPACRTLKTQSREAVKELNQSNVNPLSPTFAGQLTQPAKSPAQKSLIDRMDMTKRRSRLLMKEDLSSSSSATSLEEELVLKGSPRTRQQAKLLQTNTSPGWNDKSLHGLPAENDTTITEAPIDTALAETANFLSPTQGDHKFLNRTRGSARKCVAEAVQPHCENVHSEDVTESNKNESGSLSSHDGANITSALLDMSGPLSPATSPPSSPQPNTTDAVNQVIREIPSSPVLDGPREIPPVRIIPLSPNMSAVGSGAKDQLQEDPTDFVQPLEDCSSLHYNLWSLGDKKVLIRSSCHGIIKDHKKPRAIYLFPKLEYQPIYGLEQVTVNEMVKNWTSCYIRQNTNLLRARINAFTSEILMYEEMEPHKILQPSLNFKPQNAFKFLDNLLNHLIRLECGKYLLSHDAGADYCGVKQMSVVSDYQTQRPHNSSRKRRAVDETIPWIPIDPTLLLPLHEEKNRIPATFMPKDCVLENPGKKKNDFGHGNNKRNKKPKEKKKKRNKTS</sequence>
<keyword evidence="4" id="KW-1185">Reference proteome</keyword>
<feature type="compositionally biased region" description="Basic residues" evidence="1">
    <location>
        <begin position="880"/>
        <end position="898"/>
    </location>
</feature>
<protein>
    <recommendedName>
        <fullName evidence="2">Little elongation complex subunit 2 C-terminal domain-containing protein</fullName>
    </recommendedName>
</protein>
<dbReference type="AlphaFoldDB" id="A0AAV2HX18"/>
<feature type="compositionally biased region" description="Basic and acidic residues" evidence="1">
    <location>
        <begin position="559"/>
        <end position="570"/>
    </location>
</feature>
<dbReference type="InterPro" id="IPR019535">
    <property type="entry name" value="ICE2_C"/>
</dbReference>
<evidence type="ECO:0000313" key="4">
    <source>
        <dbReference type="Proteomes" id="UP001497497"/>
    </source>
</evidence>
<dbReference type="GO" id="GO:0045945">
    <property type="term" value="P:positive regulation of transcription by RNA polymerase III"/>
    <property type="evidence" value="ECO:0007669"/>
    <property type="project" value="TreeGrafter"/>
</dbReference>
<feature type="region of interest" description="Disordered" evidence="1">
    <location>
        <begin position="455"/>
        <end position="482"/>
    </location>
</feature>
<feature type="region of interest" description="Disordered" evidence="1">
    <location>
        <begin position="559"/>
        <end position="611"/>
    </location>
</feature>
<dbReference type="Proteomes" id="UP001497497">
    <property type="component" value="Unassembled WGS sequence"/>
</dbReference>
<dbReference type="EMBL" id="CAXITT010000311">
    <property type="protein sequence ID" value="CAL1538744.1"/>
    <property type="molecule type" value="Genomic_DNA"/>
</dbReference>
<feature type="compositionally biased region" description="Polar residues" evidence="1">
    <location>
        <begin position="417"/>
        <end position="433"/>
    </location>
</feature>
<accession>A0AAV2HX18</accession>
<feature type="compositionally biased region" description="Polar residues" evidence="1">
    <location>
        <begin position="571"/>
        <end position="586"/>
    </location>
</feature>
<name>A0AAV2HX18_LYMST</name>
<dbReference type="GO" id="GO:0042796">
    <property type="term" value="P:snRNA transcription by RNA polymerase III"/>
    <property type="evidence" value="ECO:0007669"/>
    <property type="project" value="TreeGrafter"/>
</dbReference>
<organism evidence="3 4">
    <name type="scientific">Lymnaea stagnalis</name>
    <name type="common">Great pond snail</name>
    <name type="synonym">Helix stagnalis</name>
    <dbReference type="NCBI Taxonomy" id="6523"/>
    <lineage>
        <taxon>Eukaryota</taxon>
        <taxon>Metazoa</taxon>
        <taxon>Spiralia</taxon>
        <taxon>Lophotrochozoa</taxon>
        <taxon>Mollusca</taxon>
        <taxon>Gastropoda</taxon>
        <taxon>Heterobranchia</taxon>
        <taxon>Euthyneura</taxon>
        <taxon>Panpulmonata</taxon>
        <taxon>Hygrophila</taxon>
        <taxon>Lymnaeoidea</taxon>
        <taxon>Lymnaeidae</taxon>
        <taxon>Lymnaea</taxon>
    </lineage>
</organism>